<dbReference type="InterPro" id="IPR041916">
    <property type="entry name" value="Anti_sigma_zinc_sf"/>
</dbReference>
<accession>A0A926EXF6</accession>
<keyword evidence="8" id="KW-1185">Reference proteome</keyword>
<dbReference type="InterPro" id="IPR025436">
    <property type="entry name" value="DUF4179"/>
</dbReference>
<dbReference type="Pfam" id="PF18705">
    <property type="entry name" value="DUF5643"/>
    <property type="match status" value="1"/>
</dbReference>
<dbReference type="Pfam" id="PF13490">
    <property type="entry name" value="zf-HC2"/>
    <property type="match status" value="1"/>
</dbReference>
<evidence type="ECO:0000256" key="2">
    <source>
        <dbReference type="ARBA" id="ARBA00024438"/>
    </source>
</evidence>
<feature type="domain" description="DUF4179" evidence="5">
    <location>
        <begin position="76"/>
        <end position="161"/>
    </location>
</feature>
<organism evidence="7 8">
    <name type="scientific">Paratissierella segnis</name>
    <dbReference type="NCBI Taxonomy" id="2763679"/>
    <lineage>
        <taxon>Bacteria</taxon>
        <taxon>Bacillati</taxon>
        <taxon>Bacillota</taxon>
        <taxon>Tissierellia</taxon>
        <taxon>Tissierellales</taxon>
        <taxon>Tissierellaceae</taxon>
        <taxon>Paratissierella</taxon>
    </lineage>
</organism>
<evidence type="ECO:0000259" key="6">
    <source>
        <dbReference type="Pfam" id="PF18705"/>
    </source>
</evidence>
<evidence type="ECO:0000313" key="8">
    <source>
        <dbReference type="Proteomes" id="UP000601171"/>
    </source>
</evidence>
<keyword evidence="3" id="KW-0812">Transmembrane</keyword>
<gene>
    <name evidence="7" type="ORF">H8707_07220</name>
</gene>
<feature type="domain" description="Putative zinc-finger" evidence="4">
    <location>
        <begin position="3"/>
        <end position="33"/>
    </location>
</feature>
<dbReference type="Pfam" id="PF13786">
    <property type="entry name" value="DUF4179"/>
    <property type="match status" value="1"/>
</dbReference>
<feature type="transmembrane region" description="Helical" evidence="3">
    <location>
        <begin position="83"/>
        <end position="105"/>
    </location>
</feature>
<dbReference type="InterPro" id="IPR027383">
    <property type="entry name" value="Znf_put"/>
</dbReference>
<keyword evidence="3" id="KW-1133">Transmembrane helix</keyword>
<protein>
    <recommendedName>
        <fullName evidence="2">Anti-sigma-W factor RsiW</fullName>
    </recommendedName>
</protein>
<dbReference type="EMBL" id="JACRTG010000018">
    <property type="protein sequence ID" value="MBC8588025.1"/>
    <property type="molecule type" value="Genomic_DNA"/>
</dbReference>
<evidence type="ECO:0000259" key="4">
    <source>
        <dbReference type="Pfam" id="PF13490"/>
    </source>
</evidence>
<dbReference type="Gene3D" id="1.10.10.1320">
    <property type="entry name" value="Anti-sigma factor, zinc-finger domain"/>
    <property type="match status" value="1"/>
</dbReference>
<dbReference type="Proteomes" id="UP000601171">
    <property type="component" value="Unassembled WGS sequence"/>
</dbReference>
<comment type="caution">
    <text evidence="7">The sequence shown here is derived from an EMBL/GenBank/DDBJ whole genome shotgun (WGS) entry which is preliminary data.</text>
</comment>
<dbReference type="RefSeq" id="WP_262429479.1">
    <property type="nucleotide sequence ID" value="NZ_JACRTG010000018.1"/>
</dbReference>
<dbReference type="InterPro" id="IPR040680">
    <property type="entry name" value="DUF5643"/>
</dbReference>
<name>A0A926EXF6_9FIRM</name>
<evidence type="ECO:0000313" key="7">
    <source>
        <dbReference type="EMBL" id="MBC8588025.1"/>
    </source>
</evidence>
<sequence length="541" mass="62820">MDCKEVMEKLIDYMDGELDRDEEAEINMHLNSCIGCKKEYDEYKSTIDYLIDNSKKVDTNKDIKLDVKAAKNKPIRRITRTGFIAIALSLIFVVTVFAADIFGFIEDWKKSSEKPMGAWEELIENNVGQKLDISTIDKDIKITAEGVIADEVNTIILLKIEDLTGNERYVPDMFGRGEENRSILLSGNISDVEHYNDGIPPIWRNTPLYSEEENTVKLMISTNPISKDEGDIGIHINRLTRFFSPDIARIEDREVIHGNWDISIPVKQIESKTYMVNKDIDLDGNKLTINKVILAPTTTVIDYTLEKFNKKEDYLIGDITFLVKSGFKTYERSELSYSLNGIDYDYGSKDGDFHIQSLYLKDPKDIDLIVNTYDYKKRGYDIYNIDYDNLPQTIDYKGNKIIIEEMIKEDDGISLIIKEDDSKDREYCETGFYFNIIGPKTIVDDGKKITFKHSYTSYSTDIDFETRDSKGKRVDLSKEESWKDEFYHYTFKHKLTINEDDLIRMGMDEKDVDNYLKPRHLYVEGPYYIKFPNLKTNIKLK</sequence>
<dbReference type="Gene3D" id="2.60.40.1630">
    <property type="entry name" value="bacillus anthracis domain"/>
    <property type="match status" value="1"/>
</dbReference>
<proteinExistence type="inferred from homology"/>
<evidence type="ECO:0000259" key="5">
    <source>
        <dbReference type="Pfam" id="PF13786"/>
    </source>
</evidence>
<evidence type="ECO:0000256" key="3">
    <source>
        <dbReference type="SAM" id="Phobius"/>
    </source>
</evidence>
<keyword evidence="3" id="KW-0472">Membrane</keyword>
<evidence type="ECO:0000256" key="1">
    <source>
        <dbReference type="ARBA" id="ARBA00024353"/>
    </source>
</evidence>
<comment type="similarity">
    <text evidence="1">Belongs to the zinc-associated anti-sigma factor (ZAS) superfamily. Anti-sigma-W factor family.</text>
</comment>
<feature type="domain" description="DUF5643" evidence="6">
    <location>
        <begin position="271"/>
        <end position="394"/>
    </location>
</feature>
<dbReference type="AlphaFoldDB" id="A0A926EXF6"/>
<reference evidence="7" key="1">
    <citation type="submission" date="2020-08" db="EMBL/GenBank/DDBJ databases">
        <title>Genome public.</title>
        <authorList>
            <person name="Liu C."/>
            <person name="Sun Q."/>
        </authorList>
    </citation>
    <scope>NUCLEOTIDE SEQUENCE</scope>
    <source>
        <strain evidence="7">BX21</strain>
    </source>
</reference>